<comment type="caution">
    <text evidence="6">The sequence shown here is derived from an EMBL/GenBank/DDBJ whole genome shotgun (WGS) entry which is preliminary data.</text>
</comment>
<dbReference type="GO" id="GO:0003677">
    <property type="term" value="F:DNA binding"/>
    <property type="evidence" value="ECO:0007669"/>
    <property type="project" value="UniProtKB-KW"/>
</dbReference>
<dbReference type="RefSeq" id="WP_109919682.1">
    <property type="nucleotide sequence ID" value="NZ_QGLF01000001.1"/>
</dbReference>
<evidence type="ECO:0000256" key="1">
    <source>
        <dbReference type="ARBA" id="ARBA00009437"/>
    </source>
</evidence>
<dbReference type="InterPro" id="IPR036390">
    <property type="entry name" value="WH_DNA-bd_sf"/>
</dbReference>
<dbReference type="EMBL" id="QGLF01000001">
    <property type="protein sequence ID" value="PWR23651.1"/>
    <property type="molecule type" value="Genomic_DNA"/>
</dbReference>
<evidence type="ECO:0000256" key="2">
    <source>
        <dbReference type="ARBA" id="ARBA00023015"/>
    </source>
</evidence>
<gene>
    <name evidence="6" type="ORF">DKG75_03535</name>
</gene>
<keyword evidence="3" id="KW-0238">DNA-binding</keyword>
<dbReference type="InterPro" id="IPR050389">
    <property type="entry name" value="LysR-type_TF"/>
</dbReference>
<proteinExistence type="inferred from homology"/>
<dbReference type="PANTHER" id="PTHR30118">
    <property type="entry name" value="HTH-TYPE TRANSCRIPTIONAL REGULATOR LEUO-RELATED"/>
    <property type="match status" value="1"/>
</dbReference>
<protein>
    <submittedName>
        <fullName evidence="6">LysR family transcriptional regulator</fullName>
    </submittedName>
</protein>
<reference evidence="7" key="1">
    <citation type="submission" date="2018-05" db="EMBL/GenBank/DDBJ databases">
        <title>Zavarzinia sp. HR-AS.</title>
        <authorList>
            <person name="Lee Y."/>
            <person name="Jeon C.O."/>
        </authorList>
    </citation>
    <scope>NUCLEOTIDE SEQUENCE [LARGE SCALE GENOMIC DNA]</scope>
    <source>
        <strain evidence="7">DSM 1231</strain>
    </source>
</reference>
<evidence type="ECO:0000256" key="4">
    <source>
        <dbReference type="ARBA" id="ARBA00023163"/>
    </source>
</evidence>
<organism evidence="6 7">
    <name type="scientific">Zavarzinia compransoris</name>
    <dbReference type="NCBI Taxonomy" id="1264899"/>
    <lineage>
        <taxon>Bacteria</taxon>
        <taxon>Pseudomonadati</taxon>
        <taxon>Pseudomonadota</taxon>
        <taxon>Alphaproteobacteria</taxon>
        <taxon>Rhodospirillales</taxon>
        <taxon>Zavarziniaceae</taxon>
        <taxon>Zavarzinia</taxon>
    </lineage>
</organism>
<accession>A0A317EAE9</accession>
<dbReference type="SUPFAM" id="SSF46785">
    <property type="entry name" value="Winged helix' DNA-binding domain"/>
    <property type="match status" value="1"/>
</dbReference>
<dbReference type="InterPro" id="IPR036388">
    <property type="entry name" value="WH-like_DNA-bd_sf"/>
</dbReference>
<dbReference type="Proteomes" id="UP000246077">
    <property type="component" value="Unassembled WGS sequence"/>
</dbReference>
<dbReference type="Gene3D" id="1.10.10.10">
    <property type="entry name" value="Winged helix-like DNA-binding domain superfamily/Winged helix DNA-binding domain"/>
    <property type="match status" value="1"/>
</dbReference>
<dbReference type="SUPFAM" id="SSF53850">
    <property type="entry name" value="Periplasmic binding protein-like II"/>
    <property type="match status" value="1"/>
</dbReference>
<dbReference type="Pfam" id="PF00126">
    <property type="entry name" value="HTH_1"/>
    <property type="match status" value="1"/>
</dbReference>
<dbReference type="InterPro" id="IPR000847">
    <property type="entry name" value="LysR_HTH_N"/>
</dbReference>
<keyword evidence="2" id="KW-0805">Transcription regulation</keyword>
<dbReference type="GO" id="GO:0003700">
    <property type="term" value="F:DNA-binding transcription factor activity"/>
    <property type="evidence" value="ECO:0007669"/>
    <property type="project" value="InterPro"/>
</dbReference>
<sequence length="309" mass="32682">MNLPDLNLLVALEAVLAEGSVAGAARRLRLSPSAMSRTLARLREATGDPLLVRAGRGLVPTPRALELRDRVGPLVEAAAAMLRPVVPPDPSSLVRDFTLRCSDGFAESFGPALLRRIADEAPAVRLRFMAKTDKNSDLLRQGRVDLETGVLGGGQGPELRIQALFGDSFVGVVRPGHPLAQGAVGLAAYLAARHVQVARRDQGGGPVDAMLEAGGQRRDVAVTVGGFAPALALVREMDLVATVPARHTAALRAGLIEFPLPFAVPALSISMLWHPRNDADPGHRWLRELLRSLCAAQTPSGTVSTPQSS</sequence>
<evidence type="ECO:0000313" key="6">
    <source>
        <dbReference type="EMBL" id="PWR23651.1"/>
    </source>
</evidence>
<keyword evidence="4" id="KW-0804">Transcription</keyword>
<dbReference type="PANTHER" id="PTHR30118:SF15">
    <property type="entry name" value="TRANSCRIPTIONAL REGULATORY PROTEIN"/>
    <property type="match status" value="1"/>
</dbReference>
<name>A0A317EAE9_9PROT</name>
<comment type="similarity">
    <text evidence="1">Belongs to the LysR transcriptional regulatory family.</text>
</comment>
<evidence type="ECO:0000256" key="3">
    <source>
        <dbReference type="ARBA" id="ARBA00023125"/>
    </source>
</evidence>
<dbReference type="Gene3D" id="3.40.190.10">
    <property type="entry name" value="Periplasmic binding protein-like II"/>
    <property type="match status" value="2"/>
</dbReference>
<dbReference type="PROSITE" id="PS50931">
    <property type="entry name" value="HTH_LYSR"/>
    <property type="match status" value="1"/>
</dbReference>
<dbReference type="OrthoDB" id="9774011at2"/>
<dbReference type="InterPro" id="IPR005119">
    <property type="entry name" value="LysR_subst-bd"/>
</dbReference>
<feature type="domain" description="HTH lysR-type" evidence="5">
    <location>
        <begin position="4"/>
        <end position="61"/>
    </location>
</feature>
<evidence type="ECO:0000259" key="5">
    <source>
        <dbReference type="PROSITE" id="PS50931"/>
    </source>
</evidence>
<dbReference type="AlphaFoldDB" id="A0A317EAE9"/>
<evidence type="ECO:0000313" key="7">
    <source>
        <dbReference type="Proteomes" id="UP000246077"/>
    </source>
</evidence>
<dbReference type="Pfam" id="PF03466">
    <property type="entry name" value="LysR_substrate"/>
    <property type="match status" value="1"/>
</dbReference>
<keyword evidence="7" id="KW-1185">Reference proteome</keyword>
<dbReference type="CDD" id="cd08460">
    <property type="entry name" value="PBP2_DntR_like_1"/>
    <property type="match status" value="1"/>
</dbReference>